<name>A0ABY7DWZ4_MYAAR</name>
<evidence type="ECO:0000256" key="1">
    <source>
        <dbReference type="SAM" id="Phobius"/>
    </source>
</evidence>
<feature type="transmembrane region" description="Helical" evidence="1">
    <location>
        <begin position="352"/>
        <end position="372"/>
    </location>
</feature>
<dbReference type="EMBL" id="CP111015">
    <property type="protein sequence ID" value="WAR01163.1"/>
    <property type="molecule type" value="Genomic_DNA"/>
</dbReference>
<organism evidence="2 3">
    <name type="scientific">Mya arenaria</name>
    <name type="common">Soft-shell clam</name>
    <dbReference type="NCBI Taxonomy" id="6604"/>
    <lineage>
        <taxon>Eukaryota</taxon>
        <taxon>Metazoa</taxon>
        <taxon>Spiralia</taxon>
        <taxon>Lophotrochozoa</taxon>
        <taxon>Mollusca</taxon>
        <taxon>Bivalvia</taxon>
        <taxon>Autobranchia</taxon>
        <taxon>Heteroconchia</taxon>
        <taxon>Euheterodonta</taxon>
        <taxon>Imparidentia</taxon>
        <taxon>Neoheterodontei</taxon>
        <taxon>Myida</taxon>
        <taxon>Myoidea</taxon>
        <taxon>Myidae</taxon>
        <taxon>Mya</taxon>
    </lineage>
</organism>
<reference evidence="2" key="1">
    <citation type="submission" date="2022-11" db="EMBL/GenBank/DDBJ databases">
        <title>Centuries of genome instability and evolution in soft-shell clam transmissible cancer (bioRxiv).</title>
        <authorList>
            <person name="Hart S.F.M."/>
            <person name="Yonemitsu M.A."/>
            <person name="Giersch R.M."/>
            <person name="Beal B.F."/>
            <person name="Arriagada G."/>
            <person name="Davis B.W."/>
            <person name="Ostrander E.A."/>
            <person name="Goff S.P."/>
            <person name="Metzger M.J."/>
        </authorList>
    </citation>
    <scope>NUCLEOTIDE SEQUENCE</scope>
    <source>
        <strain evidence="2">MELC-2E11</strain>
        <tissue evidence="2">Siphon/mantle</tissue>
    </source>
</reference>
<keyword evidence="1" id="KW-1133">Transmembrane helix</keyword>
<evidence type="ECO:0000313" key="2">
    <source>
        <dbReference type="EMBL" id="WAR01163.1"/>
    </source>
</evidence>
<evidence type="ECO:0000313" key="3">
    <source>
        <dbReference type="Proteomes" id="UP001164746"/>
    </source>
</evidence>
<keyword evidence="1" id="KW-0812">Transmembrane</keyword>
<keyword evidence="3" id="KW-1185">Reference proteome</keyword>
<sequence>MEFLFQGFSVLIFFLDKGYSEFTDWTTLLLLKPGSTVSPVDVWSDVSSSYNSDVNMTFSALVASGSQGYRNRPVVDNWASYAPDRVRVSYRNGEGFVLFSAIFNATGSSDTDWLAMSHLVGNHAYSQVTWSTDYISYGVQLAFTDSSWGVERYSAAAVRLPDGTYVYVVPFSGTLDLLPMTLLDVNTKVFDAPLSDGTSITVSEAIEVSFIARQVIYGFNVSVTSPLVSDVSVELVLHFRNEACNGTNLLNKTHQETFIIPPSPGGFITADYLVIETSWEIASGELCECECWVYDLLYGDSPFTNLSYTEIEKALENVTKQIEKELSVNRSELSSTIRKLTSAEDNRTSAVAVGYTLGVAMLTCIFGAIILADLPRIYEGFKTLRHNLRSRFYPETTVNNVSMERIPSLPQPDD</sequence>
<dbReference type="Proteomes" id="UP001164746">
    <property type="component" value="Chromosome 4"/>
</dbReference>
<accession>A0ABY7DWZ4</accession>
<keyword evidence="1" id="KW-0472">Membrane</keyword>
<gene>
    <name evidence="2" type="ORF">MAR_007721</name>
</gene>
<proteinExistence type="predicted"/>
<protein>
    <submittedName>
        <fullName evidence="2">Uncharacterized protein</fullName>
    </submittedName>
</protein>